<feature type="transmembrane region" description="Helical" evidence="1">
    <location>
        <begin position="49"/>
        <end position="72"/>
    </location>
</feature>
<keyword evidence="1" id="KW-1133">Transmembrane helix</keyword>
<keyword evidence="1" id="KW-0812">Transmembrane</keyword>
<dbReference type="Proteomes" id="UP000017559">
    <property type="component" value="Unassembled WGS sequence"/>
</dbReference>
<evidence type="ECO:0000313" key="3">
    <source>
        <dbReference type="EMBL" id="ESK80636.1"/>
    </source>
</evidence>
<dbReference type="KEGG" id="mrr:Moror_16586"/>
<feature type="non-terminal residue" evidence="3">
    <location>
        <position position="1"/>
    </location>
</feature>
<evidence type="ECO:0000313" key="4">
    <source>
        <dbReference type="Proteomes" id="UP000017559"/>
    </source>
</evidence>
<comment type="caution">
    <text evidence="3">The sequence shown here is derived from an EMBL/GenBank/DDBJ whole genome shotgun (WGS) entry which is preliminary data.</text>
</comment>
<dbReference type="InterPro" id="IPR045339">
    <property type="entry name" value="DUF6534"/>
</dbReference>
<dbReference type="AlphaFoldDB" id="V2WJD9"/>
<reference evidence="3 4" key="1">
    <citation type="journal article" date="2014" name="BMC Genomics">
        <title>Genome and secretome analysis of the hemibiotrophic fungal pathogen, Moniliophthora roreri, which causes frosty pod rot disease of cacao: mechanisms of the biotrophic and necrotrophic phases.</title>
        <authorList>
            <person name="Meinhardt L.W."/>
            <person name="Costa G.G.L."/>
            <person name="Thomazella D.P.T."/>
            <person name="Teixeira P.J.P.L."/>
            <person name="Carazzolle M.F."/>
            <person name="Schuster S.C."/>
            <person name="Carlson J.E."/>
            <person name="Guiltinan M.J."/>
            <person name="Mieczkowski P."/>
            <person name="Farmer A."/>
            <person name="Ramaraj T."/>
            <person name="Crozier J."/>
            <person name="Davis R.E."/>
            <person name="Shao J."/>
            <person name="Melnick R.L."/>
            <person name="Pereira G.A.G."/>
            <person name="Bailey B.A."/>
        </authorList>
    </citation>
    <scope>NUCLEOTIDE SEQUENCE [LARGE SCALE GENOMIC DNA]</scope>
    <source>
        <strain evidence="3 4">MCA 2997</strain>
    </source>
</reference>
<proteinExistence type="predicted"/>
<dbReference type="HOGENOM" id="CLU_046025_14_0_1"/>
<accession>V2WJD9</accession>
<dbReference type="Pfam" id="PF20152">
    <property type="entry name" value="DUF6534"/>
    <property type="match status" value="1"/>
</dbReference>
<dbReference type="PANTHER" id="PTHR40465:SF1">
    <property type="entry name" value="DUF6534 DOMAIN-CONTAINING PROTEIN"/>
    <property type="match status" value="1"/>
</dbReference>
<dbReference type="EMBL" id="AWSO01003216">
    <property type="protein sequence ID" value="ESK80636.1"/>
    <property type="molecule type" value="Genomic_DNA"/>
</dbReference>
<evidence type="ECO:0000256" key="1">
    <source>
        <dbReference type="SAM" id="Phobius"/>
    </source>
</evidence>
<keyword evidence="1" id="KW-0472">Membrane</keyword>
<sequence length="205" mass="23329">GMISGMVQAFFGWRVKVLTGSWILFIIIQLCSVAVFLKSFADFHKFEIIVIIWLICAILADIIITTTLVTYLKKYKTGFNKHTDSHLDRIIRCKFSSPPVFATADAKPSFSSDHSDWSYYHHLCDGRSTIVPIVPFWNICYSAHGHPNGPMHADDIRRHFIFNCVLPKLYTNSLLSSLNSRGGWKLSKSKNTLVEHSQSDISFRS</sequence>
<feature type="domain" description="DUF6534" evidence="2">
    <location>
        <begin position="57"/>
        <end position="181"/>
    </location>
</feature>
<organism evidence="3 4">
    <name type="scientific">Moniliophthora roreri (strain MCA 2997)</name>
    <name type="common">Cocoa frosty pod rot fungus</name>
    <name type="synonym">Crinipellis roreri</name>
    <dbReference type="NCBI Taxonomy" id="1381753"/>
    <lineage>
        <taxon>Eukaryota</taxon>
        <taxon>Fungi</taxon>
        <taxon>Dikarya</taxon>
        <taxon>Basidiomycota</taxon>
        <taxon>Agaricomycotina</taxon>
        <taxon>Agaricomycetes</taxon>
        <taxon>Agaricomycetidae</taxon>
        <taxon>Agaricales</taxon>
        <taxon>Marasmiineae</taxon>
        <taxon>Marasmiaceae</taxon>
        <taxon>Moniliophthora</taxon>
    </lineage>
</organism>
<feature type="transmembrane region" description="Helical" evidence="1">
    <location>
        <begin position="20"/>
        <end position="37"/>
    </location>
</feature>
<gene>
    <name evidence="3" type="ORF">Moror_16586</name>
</gene>
<dbReference type="OrthoDB" id="3046394at2759"/>
<protein>
    <recommendedName>
        <fullName evidence="2">DUF6534 domain-containing protein</fullName>
    </recommendedName>
</protein>
<feature type="non-terminal residue" evidence="3">
    <location>
        <position position="205"/>
    </location>
</feature>
<name>V2WJD9_MONRO</name>
<dbReference type="STRING" id="1381753.V2WJD9"/>
<dbReference type="PANTHER" id="PTHR40465">
    <property type="entry name" value="CHROMOSOME 1, WHOLE GENOME SHOTGUN SEQUENCE"/>
    <property type="match status" value="1"/>
</dbReference>
<evidence type="ECO:0000259" key="2">
    <source>
        <dbReference type="Pfam" id="PF20152"/>
    </source>
</evidence>
<keyword evidence="4" id="KW-1185">Reference proteome</keyword>